<feature type="domain" description="C2H2-type" evidence="2">
    <location>
        <begin position="12"/>
        <end position="36"/>
    </location>
</feature>
<feature type="region of interest" description="Disordered" evidence="1">
    <location>
        <begin position="186"/>
        <end position="211"/>
    </location>
</feature>
<reference evidence="3" key="1">
    <citation type="submission" date="2023-03" db="EMBL/GenBank/DDBJ databases">
        <title>Massive genome expansion in bonnet fungi (Mycena s.s.) driven by repeated elements and novel gene families across ecological guilds.</title>
        <authorList>
            <consortium name="Lawrence Berkeley National Laboratory"/>
            <person name="Harder C.B."/>
            <person name="Miyauchi S."/>
            <person name="Viragh M."/>
            <person name="Kuo A."/>
            <person name="Thoen E."/>
            <person name="Andreopoulos B."/>
            <person name="Lu D."/>
            <person name="Skrede I."/>
            <person name="Drula E."/>
            <person name="Henrissat B."/>
            <person name="Morin E."/>
            <person name="Kohler A."/>
            <person name="Barry K."/>
            <person name="LaButti K."/>
            <person name="Morin E."/>
            <person name="Salamov A."/>
            <person name="Lipzen A."/>
            <person name="Mereny Z."/>
            <person name="Hegedus B."/>
            <person name="Baldrian P."/>
            <person name="Stursova M."/>
            <person name="Weitz H."/>
            <person name="Taylor A."/>
            <person name="Grigoriev I.V."/>
            <person name="Nagy L.G."/>
            <person name="Martin F."/>
            <person name="Kauserud H."/>
        </authorList>
    </citation>
    <scope>NUCLEOTIDE SEQUENCE</scope>
    <source>
        <strain evidence="3">CBHHK002</strain>
    </source>
</reference>
<feature type="compositionally biased region" description="Low complexity" evidence="1">
    <location>
        <begin position="326"/>
        <end position="345"/>
    </location>
</feature>
<dbReference type="PROSITE" id="PS00028">
    <property type="entry name" value="ZINC_FINGER_C2H2_1"/>
    <property type="match status" value="1"/>
</dbReference>
<dbReference type="AlphaFoldDB" id="A0AAD7F4M5"/>
<sequence>MSQLSEYSNLQCRWNWCRSTYSTIGDLLEHVREHVHQTEPCSVRDIPLLVRTEDGVGESLSVITMGFGSNQSTAQHMSIDPIPSTPLLSLPSQDIPSPIPHSPLRYIDFSSLPDTPTRSSKRRKLMSPGNELSRSRSASVQTPPRSCTPGFASLARPESAQPVPNPEFPDLDTLISNTLTGGVSAHDAFTTPNANGTLARGNPHSPLSDSDLSVERQLTQNFDTSYEGVLPNFGDSSQNLYTGELNWDDHGALTQNLPGSQSHTLSQSSLSQSQSQRPQQHSPASLMDVSPQLPLQRRQSWYQSPRRVSNPNKTPSGAAGQDVLGSTPTPSQSQSQPKPQTPAKTYLSGSLKITSPELPYSQPQVYGGAINPRVLQQSQYTEFSSQSQSQSPPAFFLQTQAQYHSQSMSQ</sequence>
<protein>
    <recommendedName>
        <fullName evidence="2">C2H2-type domain-containing protein</fullName>
    </recommendedName>
</protein>
<comment type="caution">
    <text evidence="3">The sequence shown here is derived from an EMBL/GenBank/DDBJ whole genome shotgun (WGS) entry which is preliminary data.</text>
</comment>
<feature type="compositionally biased region" description="Low complexity" evidence="1">
    <location>
        <begin position="260"/>
        <end position="285"/>
    </location>
</feature>
<keyword evidence="4" id="KW-1185">Reference proteome</keyword>
<organism evidence="3 4">
    <name type="scientific">Mycena albidolilacea</name>
    <dbReference type="NCBI Taxonomy" id="1033008"/>
    <lineage>
        <taxon>Eukaryota</taxon>
        <taxon>Fungi</taxon>
        <taxon>Dikarya</taxon>
        <taxon>Basidiomycota</taxon>
        <taxon>Agaricomycotina</taxon>
        <taxon>Agaricomycetes</taxon>
        <taxon>Agaricomycetidae</taxon>
        <taxon>Agaricales</taxon>
        <taxon>Marasmiineae</taxon>
        <taxon>Mycenaceae</taxon>
        <taxon>Mycena</taxon>
    </lineage>
</organism>
<dbReference type="EMBL" id="JARIHO010000001">
    <property type="protein sequence ID" value="KAJ7368484.1"/>
    <property type="molecule type" value="Genomic_DNA"/>
</dbReference>
<feature type="compositionally biased region" description="Polar residues" evidence="1">
    <location>
        <begin position="130"/>
        <end position="145"/>
    </location>
</feature>
<evidence type="ECO:0000259" key="2">
    <source>
        <dbReference type="PROSITE" id="PS00028"/>
    </source>
</evidence>
<feature type="region of interest" description="Disordered" evidence="1">
    <location>
        <begin position="74"/>
        <end position="169"/>
    </location>
</feature>
<evidence type="ECO:0000313" key="3">
    <source>
        <dbReference type="EMBL" id="KAJ7368484.1"/>
    </source>
</evidence>
<gene>
    <name evidence="3" type="ORF">DFH08DRAFT_928639</name>
</gene>
<name>A0AAD7F4M5_9AGAR</name>
<evidence type="ECO:0000256" key="1">
    <source>
        <dbReference type="SAM" id="MobiDB-lite"/>
    </source>
</evidence>
<proteinExistence type="predicted"/>
<evidence type="ECO:0000313" key="4">
    <source>
        <dbReference type="Proteomes" id="UP001218218"/>
    </source>
</evidence>
<feature type="region of interest" description="Disordered" evidence="1">
    <location>
        <begin position="251"/>
        <end position="346"/>
    </location>
</feature>
<feature type="compositionally biased region" description="Polar residues" evidence="1">
    <location>
        <begin position="297"/>
        <end position="315"/>
    </location>
</feature>
<dbReference type="Proteomes" id="UP001218218">
    <property type="component" value="Unassembled WGS sequence"/>
</dbReference>
<dbReference type="InterPro" id="IPR013087">
    <property type="entry name" value="Znf_C2H2_type"/>
</dbReference>
<accession>A0AAD7F4M5</accession>